<evidence type="ECO:0000256" key="1">
    <source>
        <dbReference type="SAM" id="MobiDB-lite"/>
    </source>
</evidence>
<sequence length="1215" mass="129300">MNNPLSLNGTIPSGHSVRKAYFELLGEDDTDATAILSVNTVIVELGAIIPTSYSPSYINLLSQLLSTADGSLKAHVVEKVRAIIGRVGNNPNIPQMQAIIGDTPSRLAPAPPGTTVSPKLGLTDVVPEEGLRLTSYFNFDPSDSDINLLVGLLVDDRLDDEARGQAIKYLKDTVSTLPISMDLTEVGKEKARAYIAKLDTPSSTVIPTGSKVDISKGDANKSTTKQEPTITYPPAADWGMRVTQVDTNKSYFFSLLPAMDSVIPMTASKDVPNALPGLYIRVKANIAKLRVPGSTPIYQHMGIDSVMVTVVGMFTGMDGDKPSPATYLSHATGKDKVGTLMAKLDTYGAMQSFYEHAYLSGADLDVEINMARYQAFDVEEGVIRSAKTGNPRFRGHLSLLEVAHARSDRTYYTLQFETRSLTEDKCEITKIDHIPDSLKERLSQVAVEEQTVAVESIRTITDDINMAKEGTNGKKISEWESGDPDPSGRALRVNEVCDNDGKCRYYVFTPGGQLYEETDKEEIDKLKNERIGGWNTNRLIRTGASIAATVTTCAVAAGSIPAAVTIVGGVVTAAAAAGCGAVAGDLINTVANGDNRQYTPVEAAIDAVTILAPTKIGAATLGKVVGVGAKVASAPVKLAGKVVSKTGILSTGPAAKITSSLAQSTQGVRRAILSTANKAKNSAVNFALSPTPDILQPPSNYLSSSNVAARFTRFITPGLGSASNTTNAVDDAGRSTGRVSTATSQTNNIVDDTVTNATRSTLTRRDIPNIDKVSQESGNIAIQMRNENISIDDASRWIVDNYPNANSGEVLRARQIIRNNVDFPVEDDPASLATALYKEGYNPQDMSPAELINYIKNARPGIYDEARPGISDEVVTSLKNQVLSEYNEKYPRAITDEGVYNDIIEIADTLRPDATQAQKLEALENIPDKEGGLQVLNEVLNRRLTSNIRVTSVRPPEEALPPPLNPDGTPTTLGPAAGSIDGEPIVIIDDTFNTIDSIVPIPTNTLTAPAAPVGSPGNIQTNTGAAPVSAPASPANKVISITGGGTISEEAVANDIAALIPDVGNIPDAVLGNEVIDYLGASQAIYSPDQVNEIVNLVKQNNPGSPVVPRVANTGDIQDIVEQLPDRLGTPTNQVVGRAPDATTGHATISRSTSPIQIEQIAKNQAQAILNNNPDINPDRLSNNQILALVDVTFAIGFNRDLFATTIRNYIRVLK</sequence>
<evidence type="ECO:0000313" key="2">
    <source>
        <dbReference type="EMBL" id="QNL31576.1"/>
    </source>
</evidence>
<feature type="region of interest" description="Disordered" evidence="1">
    <location>
        <begin position="209"/>
        <end position="228"/>
    </location>
</feature>
<accession>A0A7G9A4A3</accession>
<organism evidence="2">
    <name type="scientific">Bacteriophage sp</name>
    <dbReference type="NCBI Taxonomy" id="38018"/>
    <lineage>
        <taxon>Viruses</taxon>
    </lineage>
</organism>
<reference evidence="2" key="1">
    <citation type="submission" date="2020-07" db="EMBL/GenBank/DDBJ databases">
        <title>Dissolved microcystin release linked to lysis of a Microcystis spp. bloom in Lake Erie (USA) attributed to a novel cyanophage.</title>
        <authorList>
            <person name="McKindles K.M."/>
            <person name="Manes M.A."/>
            <person name="DeMarco J.R."/>
            <person name="McClure A."/>
            <person name="McKay R.M."/>
            <person name="Davis T.W."/>
            <person name="Bullerjahn G.S."/>
        </authorList>
    </citation>
    <scope>NUCLEOTIDE SEQUENCE</scope>
</reference>
<name>A0A7G9A4A3_9VIRU</name>
<dbReference type="EMBL" id="MT840185">
    <property type="protein sequence ID" value="QNL31576.1"/>
    <property type="molecule type" value="Genomic_DNA"/>
</dbReference>
<protein>
    <submittedName>
        <fullName evidence="2">Uncharacterized protein</fullName>
    </submittedName>
</protein>
<proteinExistence type="predicted"/>